<dbReference type="InterPro" id="IPR036013">
    <property type="entry name" value="Band_7/SPFH_dom_sf"/>
</dbReference>
<keyword evidence="2" id="KW-0175">Coiled coil</keyword>
<dbReference type="Gene3D" id="3.30.479.30">
    <property type="entry name" value="Band 7 domain"/>
    <property type="match status" value="1"/>
</dbReference>
<accession>A0A9W4R549</accession>
<comment type="subcellular location">
    <subcellularLocation>
        <location evidence="1">Membrane</location>
        <topology evidence="1">Single-pass membrane protein</topology>
    </subcellularLocation>
</comment>
<sequence>MFGFKYIKADPSTHLMLFKEGKIKLEGVGVNFFYYAPSSSLVAIPSNSKELPFVFRLQTSDFQELTVQGQVTYRIEQPHEAAKMLNFTIDTKGKYTSEDPKKMDERVQRAVQVLLRNHIESKSLRDSLVCARELTIDLKKDLDGAEAIASLGIEITDVALTSIKPTPETGKALEAEIRESLLKEADNAIYARRLSSIEQEKSVKESELETEKAIQKKEQDLEESRLEAQRLRKIQQFKINQEDITAQIEDEKQLEELVSINSANEKARGDAQAYKIQVQMQAYQNIDTDKLRVMSMSGMAPEQLIAQAIENLTQGDNQIGNLNISPDLLTTLTNT</sequence>
<evidence type="ECO:0000313" key="4">
    <source>
        <dbReference type="EMBL" id="CAH9067367.1"/>
    </source>
</evidence>
<dbReference type="InterPro" id="IPR001107">
    <property type="entry name" value="Band_7"/>
</dbReference>
<evidence type="ECO:0000259" key="3">
    <source>
        <dbReference type="Pfam" id="PF01145"/>
    </source>
</evidence>
<evidence type="ECO:0000256" key="1">
    <source>
        <dbReference type="ARBA" id="ARBA00004167"/>
    </source>
</evidence>
<evidence type="ECO:0000313" key="5">
    <source>
        <dbReference type="Proteomes" id="UP001152467"/>
    </source>
</evidence>
<dbReference type="Proteomes" id="UP001152467">
    <property type="component" value="Unassembled WGS sequence"/>
</dbReference>
<protein>
    <recommendedName>
        <fullName evidence="3">Band 7 domain-containing protein</fullName>
    </recommendedName>
</protein>
<dbReference type="SUPFAM" id="SSF117892">
    <property type="entry name" value="Band 7/SPFH domain"/>
    <property type="match status" value="1"/>
</dbReference>
<feature type="domain" description="Band 7" evidence="3">
    <location>
        <begin position="11"/>
        <end position="184"/>
    </location>
</feature>
<keyword evidence="5" id="KW-1185">Reference proteome</keyword>
<gene>
    <name evidence="4" type="ORF">PSECIP111854_04088</name>
</gene>
<comment type="caution">
    <text evidence="4">The sequence shown here is derived from an EMBL/GenBank/DDBJ whole genome shotgun (WGS) entry which is preliminary data.</text>
</comment>
<organism evidence="4 5">
    <name type="scientific">Pseudoalteromonas holothuriae</name>
    <dbReference type="NCBI Taxonomy" id="2963714"/>
    <lineage>
        <taxon>Bacteria</taxon>
        <taxon>Pseudomonadati</taxon>
        <taxon>Pseudomonadota</taxon>
        <taxon>Gammaproteobacteria</taxon>
        <taxon>Alteromonadales</taxon>
        <taxon>Pseudoalteromonadaceae</taxon>
        <taxon>Pseudoalteromonas</taxon>
    </lineage>
</organism>
<dbReference type="Pfam" id="PF01145">
    <property type="entry name" value="Band_7"/>
    <property type="match status" value="1"/>
</dbReference>
<reference evidence="4" key="1">
    <citation type="submission" date="2022-07" db="EMBL/GenBank/DDBJ databases">
        <authorList>
            <person name="Criscuolo A."/>
        </authorList>
    </citation>
    <scope>NUCLEOTIDE SEQUENCE</scope>
    <source>
        <strain evidence="4">CIP111854</strain>
    </source>
</reference>
<dbReference type="AlphaFoldDB" id="A0A9W4R549"/>
<name>A0A9W4R549_9GAMM</name>
<feature type="coiled-coil region" evidence="2">
    <location>
        <begin position="207"/>
        <end position="234"/>
    </location>
</feature>
<dbReference type="GO" id="GO:0016020">
    <property type="term" value="C:membrane"/>
    <property type="evidence" value="ECO:0007669"/>
    <property type="project" value="UniProtKB-SubCell"/>
</dbReference>
<dbReference type="RefSeq" id="WP_065109662.1">
    <property type="nucleotide sequence ID" value="NZ_CAMAPC010000033.1"/>
</dbReference>
<evidence type="ECO:0000256" key="2">
    <source>
        <dbReference type="SAM" id="Coils"/>
    </source>
</evidence>
<proteinExistence type="predicted"/>
<dbReference type="EMBL" id="CAMAPC010000033">
    <property type="protein sequence ID" value="CAH9067367.1"/>
    <property type="molecule type" value="Genomic_DNA"/>
</dbReference>